<keyword evidence="2" id="KW-1185">Reference proteome</keyword>
<dbReference type="AlphaFoldDB" id="A0A9P6G644"/>
<evidence type="ECO:0000313" key="2">
    <source>
        <dbReference type="Proteomes" id="UP000756921"/>
    </source>
</evidence>
<organism evidence="1 2">
    <name type="scientific">Paraphaeosphaeria minitans</name>
    <dbReference type="NCBI Taxonomy" id="565426"/>
    <lineage>
        <taxon>Eukaryota</taxon>
        <taxon>Fungi</taxon>
        <taxon>Dikarya</taxon>
        <taxon>Ascomycota</taxon>
        <taxon>Pezizomycotina</taxon>
        <taxon>Dothideomycetes</taxon>
        <taxon>Pleosporomycetidae</taxon>
        <taxon>Pleosporales</taxon>
        <taxon>Massarineae</taxon>
        <taxon>Didymosphaeriaceae</taxon>
        <taxon>Paraphaeosphaeria</taxon>
    </lineage>
</organism>
<accession>A0A9P6G644</accession>
<gene>
    <name evidence="1" type="ORF">PMIN01_13383</name>
</gene>
<dbReference type="OrthoDB" id="3808436at2759"/>
<evidence type="ECO:0000313" key="1">
    <source>
        <dbReference type="EMBL" id="KAF9728555.1"/>
    </source>
</evidence>
<dbReference type="Proteomes" id="UP000756921">
    <property type="component" value="Unassembled WGS sequence"/>
</dbReference>
<proteinExistence type="predicted"/>
<name>A0A9P6G644_9PLEO</name>
<comment type="caution">
    <text evidence="1">The sequence shown here is derived from an EMBL/GenBank/DDBJ whole genome shotgun (WGS) entry which is preliminary data.</text>
</comment>
<dbReference type="EMBL" id="WJXW01000019">
    <property type="protein sequence ID" value="KAF9728555.1"/>
    <property type="molecule type" value="Genomic_DNA"/>
</dbReference>
<sequence length="106" mass="12076">MSKLSQELETKREATQQEVDTTFLRLQRQKEALIQEERQLYAYVMEQNIRIGAGQALDHSISLLLATHKPGIVVGHDKNAMYGEYGVEIEEGDIESDEDQLQAELD</sequence>
<reference evidence="1" key="1">
    <citation type="journal article" date="2020" name="Mol. Plant Microbe Interact.">
        <title>Genome Sequence of the Biocontrol Agent Coniothyrium minitans strain Conio (IMI 134523).</title>
        <authorList>
            <person name="Patel D."/>
            <person name="Shittu T.A."/>
            <person name="Baroncelli R."/>
            <person name="Muthumeenakshi S."/>
            <person name="Osborne T.H."/>
            <person name="Janganan T.K."/>
            <person name="Sreenivasaprasad S."/>
        </authorList>
    </citation>
    <scope>NUCLEOTIDE SEQUENCE</scope>
    <source>
        <strain evidence="1">Conio</strain>
    </source>
</reference>
<protein>
    <submittedName>
        <fullName evidence="1">Uncharacterized protein</fullName>
    </submittedName>
</protein>